<reference evidence="1 2" key="1">
    <citation type="submission" date="2023-01" db="EMBL/GenBank/DDBJ databases">
        <title>Analysis of 21 Apiospora genomes using comparative genomics revels a genus with tremendous synthesis potential of carbohydrate active enzymes and secondary metabolites.</title>
        <authorList>
            <person name="Sorensen T."/>
        </authorList>
    </citation>
    <scope>NUCLEOTIDE SEQUENCE [LARGE SCALE GENOMIC DNA]</scope>
    <source>
        <strain evidence="1 2">CBS 33761</strain>
    </source>
</reference>
<gene>
    <name evidence="1" type="ORF">PG993_004217</name>
</gene>
<dbReference type="Proteomes" id="UP001444661">
    <property type="component" value="Unassembled WGS sequence"/>
</dbReference>
<dbReference type="EMBL" id="JAQQWK010000003">
    <property type="protein sequence ID" value="KAK8044193.1"/>
    <property type="molecule type" value="Genomic_DNA"/>
</dbReference>
<evidence type="ECO:0000313" key="1">
    <source>
        <dbReference type="EMBL" id="KAK8044193.1"/>
    </source>
</evidence>
<organism evidence="1 2">
    <name type="scientific">Apiospora rasikravindrae</name>
    <dbReference type="NCBI Taxonomy" id="990691"/>
    <lineage>
        <taxon>Eukaryota</taxon>
        <taxon>Fungi</taxon>
        <taxon>Dikarya</taxon>
        <taxon>Ascomycota</taxon>
        <taxon>Pezizomycotina</taxon>
        <taxon>Sordariomycetes</taxon>
        <taxon>Xylariomycetidae</taxon>
        <taxon>Amphisphaeriales</taxon>
        <taxon>Apiosporaceae</taxon>
        <taxon>Apiospora</taxon>
    </lineage>
</organism>
<evidence type="ECO:0008006" key="3">
    <source>
        <dbReference type="Google" id="ProtNLM"/>
    </source>
</evidence>
<protein>
    <recommendedName>
        <fullName evidence="3">Transposase</fullName>
    </recommendedName>
</protein>
<evidence type="ECO:0000313" key="2">
    <source>
        <dbReference type="Proteomes" id="UP001444661"/>
    </source>
</evidence>
<sequence>MTSITATLQKLTEPDLRELILKLASQDKSKTLLASAHRLALSILERNRAEQEQGQDKDPAQQQRPGARYMLSTPLPKVASADLRELARGEGAWSSTATRTASEAIFLPDSINPDGSVTGRYSWTCCGSDGAASAGCVSTASVPRDRQMRVLSNLGFMVGLRALPTTPTPGPYADSKTSSYFG</sequence>
<accession>A0ABR1TEU9</accession>
<name>A0ABR1TEU9_9PEZI</name>
<proteinExistence type="predicted"/>
<keyword evidence="2" id="KW-1185">Reference proteome</keyword>
<comment type="caution">
    <text evidence="1">The sequence shown here is derived from an EMBL/GenBank/DDBJ whole genome shotgun (WGS) entry which is preliminary data.</text>
</comment>